<dbReference type="VEuPathDB" id="FungiDB:ASPZODRAFT_1844409"/>
<accession>A0A1L9SI32</accession>
<dbReference type="EMBL" id="KV878341">
    <property type="protein sequence ID" value="OJJ46882.1"/>
    <property type="molecule type" value="Genomic_DNA"/>
</dbReference>
<evidence type="ECO:0000256" key="2">
    <source>
        <dbReference type="SAM" id="Phobius"/>
    </source>
</evidence>
<keyword evidence="2" id="KW-0812">Transmembrane</keyword>
<sequence>MKRTLSLEYIVRTWLEPTRSSWTKVAVLLFSFFSFFIPWPSAVRILHVVLCAKQATVIQCPGKLYANVHGHPTNPGRDVEASACQSSPILKHIQFPHVQRFSRERRSSPSGTTPANSLIPEPALSTPPALHGLGYGVATLRSCCMHMERPTLVFQPGNGSIYLGTWLEQPGGRRREGRAREISEECGYALTGRLLQPSTRRTPARQKASVRECVGKKQRHADANPLEIAADQCPDPRRKSKYRHGKELQKKRCQDRQGGGKERCSIM</sequence>
<dbReference type="GeneID" id="34613681"/>
<dbReference type="RefSeq" id="XP_022581392.1">
    <property type="nucleotide sequence ID" value="XM_022727217.1"/>
</dbReference>
<evidence type="ECO:0000313" key="3">
    <source>
        <dbReference type="EMBL" id="OJJ46882.1"/>
    </source>
</evidence>
<evidence type="ECO:0000313" key="4">
    <source>
        <dbReference type="Proteomes" id="UP000184188"/>
    </source>
</evidence>
<protein>
    <submittedName>
        <fullName evidence="3">Uncharacterized protein</fullName>
    </submittedName>
</protein>
<evidence type="ECO:0000256" key="1">
    <source>
        <dbReference type="SAM" id="MobiDB-lite"/>
    </source>
</evidence>
<gene>
    <name evidence="3" type="ORF">ASPZODRAFT_1844409</name>
</gene>
<name>A0A1L9SI32_9EURO</name>
<keyword evidence="2" id="KW-0472">Membrane</keyword>
<proteinExistence type="predicted"/>
<feature type="region of interest" description="Disordered" evidence="1">
    <location>
        <begin position="101"/>
        <end position="123"/>
    </location>
</feature>
<organism evidence="3 4">
    <name type="scientific">Penicilliopsis zonata CBS 506.65</name>
    <dbReference type="NCBI Taxonomy" id="1073090"/>
    <lineage>
        <taxon>Eukaryota</taxon>
        <taxon>Fungi</taxon>
        <taxon>Dikarya</taxon>
        <taxon>Ascomycota</taxon>
        <taxon>Pezizomycotina</taxon>
        <taxon>Eurotiomycetes</taxon>
        <taxon>Eurotiomycetidae</taxon>
        <taxon>Eurotiales</taxon>
        <taxon>Aspergillaceae</taxon>
        <taxon>Penicilliopsis</taxon>
    </lineage>
</organism>
<feature type="transmembrane region" description="Helical" evidence="2">
    <location>
        <begin position="21"/>
        <end position="39"/>
    </location>
</feature>
<dbReference type="Proteomes" id="UP000184188">
    <property type="component" value="Unassembled WGS sequence"/>
</dbReference>
<dbReference type="AlphaFoldDB" id="A0A1L9SI32"/>
<feature type="compositionally biased region" description="Basic and acidic residues" evidence="1">
    <location>
        <begin position="245"/>
        <end position="267"/>
    </location>
</feature>
<feature type="region of interest" description="Disordered" evidence="1">
    <location>
        <begin position="231"/>
        <end position="267"/>
    </location>
</feature>
<keyword evidence="2" id="KW-1133">Transmembrane helix</keyword>
<reference evidence="4" key="1">
    <citation type="journal article" date="2017" name="Genome Biol.">
        <title>Comparative genomics reveals high biological diversity and specific adaptations in the industrially and medically important fungal genus Aspergillus.</title>
        <authorList>
            <person name="de Vries R.P."/>
            <person name="Riley R."/>
            <person name="Wiebenga A."/>
            <person name="Aguilar-Osorio G."/>
            <person name="Amillis S."/>
            <person name="Uchima C.A."/>
            <person name="Anderluh G."/>
            <person name="Asadollahi M."/>
            <person name="Askin M."/>
            <person name="Barry K."/>
            <person name="Battaglia E."/>
            <person name="Bayram O."/>
            <person name="Benocci T."/>
            <person name="Braus-Stromeyer S.A."/>
            <person name="Caldana C."/>
            <person name="Canovas D."/>
            <person name="Cerqueira G.C."/>
            <person name="Chen F."/>
            <person name="Chen W."/>
            <person name="Choi C."/>
            <person name="Clum A."/>
            <person name="Dos Santos R.A."/>
            <person name="Damasio A.R."/>
            <person name="Diallinas G."/>
            <person name="Emri T."/>
            <person name="Fekete E."/>
            <person name="Flipphi M."/>
            <person name="Freyberg S."/>
            <person name="Gallo A."/>
            <person name="Gournas C."/>
            <person name="Habgood R."/>
            <person name="Hainaut M."/>
            <person name="Harispe M.L."/>
            <person name="Henrissat B."/>
            <person name="Hilden K.S."/>
            <person name="Hope R."/>
            <person name="Hossain A."/>
            <person name="Karabika E."/>
            <person name="Karaffa L."/>
            <person name="Karanyi Z."/>
            <person name="Krasevec N."/>
            <person name="Kuo A."/>
            <person name="Kusch H."/>
            <person name="LaButti K."/>
            <person name="Lagendijk E.L."/>
            <person name="Lapidus A."/>
            <person name="Levasseur A."/>
            <person name="Lindquist E."/>
            <person name="Lipzen A."/>
            <person name="Logrieco A.F."/>
            <person name="MacCabe A."/>
            <person name="Maekelae M.R."/>
            <person name="Malavazi I."/>
            <person name="Melin P."/>
            <person name="Meyer V."/>
            <person name="Mielnichuk N."/>
            <person name="Miskei M."/>
            <person name="Molnar A.P."/>
            <person name="Mule G."/>
            <person name="Ngan C.Y."/>
            <person name="Orejas M."/>
            <person name="Orosz E."/>
            <person name="Ouedraogo J.P."/>
            <person name="Overkamp K.M."/>
            <person name="Park H.-S."/>
            <person name="Perrone G."/>
            <person name="Piumi F."/>
            <person name="Punt P.J."/>
            <person name="Ram A.F."/>
            <person name="Ramon A."/>
            <person name="Rauscher S."/>
            <person name="Record E."/>
            <person name="Riano-Pachon D.M."/>
            <person name="Robert V."/>
            <person name="Roehrig J."/>
            <person name="Ruller R."/>
            <person name="Salamov A."/>
            <person name="Salih N.S."/>
            <person name="Samson R.A."/>
            <person name="Sandor E."/>
            <person name="Sanguinetti M."/>
            <person name="Schuetze T."/>
            <person name="Sepcic K."/>
            <person name="Shelest E."/>
            <person name="Sherlock G."/>
            <person name="Sophianopoulou V."/>
            <person name="Squina F.M."/>
            <person name="Sun H."/>
            <person name="Susca A."/>
            <person name="Todd R.B."/>
            <person name="Tsang A."/>
            <person name="Unkles S.E."/>
            <person name="van de Wiele N."/>
            <person name="van Rossen-Uffink D."/>
            <person name="Oliveira J.V."/>
            <person name="Vesth T.C."/>
            <person name="Visser J."/>
            <person name="Yu J.-H."/>
            <person name="Zhou M."/>
            <person name="Andersen M.R."/>
            <person name="Archer D.B."/>
            <person name="Baker S.E."/>
            <person name="Benoit I."/>
            <person name="Brakhage A.A."/>
            <person name="Braus G.H."/>
            <person name="Fischer R."/>
            <person name="Frisvad J.C."/>
            <person name="Goldman G.H."/>
            <person name="Houbraken J."/>
            <person name="Oakley B."/>
            <person name="Pocsi I."/>
            <person name="Scazzocchio C."/>
            <person name="Seiboth B."/>
            <person name="vanKuyk P.A."/>
            <person name="Wortman J."/>
            <person name="Dyer P.S."/>
            <person name="Grigoriev I.V."/>
        </authorList>
    </citation>
    <scope>NUCLEOTIDE SEQUENCE [LARGE SCALE GENOMIC DNA]</scope>
    <source>
        <strain evidence="4">CBS 506.65</strain>
    </source>
</reference>
<keyword evidence="4" id="KW-1185">Reference proteome</keyword>